<dbReference type="HOGENOM" id="CLU_036001_1_0_1"/>
<comment type="similarity">
    <text evidence="2 6">Belongs to the QNG1 protein family.</text>
</comment>
<dbReference type="GeneID" id="9531417"/>
<comment type="function">
    <text evidence="6">Catalyzes the hydrolysis of queuosine 5'-phosphate, releasing the nucleobase queuine (q). Is required for salvage of queuine from exogenous queuosine (Q) that is imported and then converted to queuosine 5'-phosphate intracellularly.</text>
</comment>
<dbReference type="PANTHER" id="PTHR21314:SF0">
    <property type="entry name" value="QUEUOSINE 5'-PHOSPHATE N-GLYCOSYLASE_HYDROLASE"/>
    <property type="match status" value="1"/>
</dbReference>
<dbReference type="eggNOG" id="KOG2524">
    <property type="taxonomic scope" value="Eukaryota"/>
</dbReference>
<gene>
    <name evidence="7" type="ORF">VDBG_05541</name>
</gene>
<dbReference type="Proteomes" id="UP000008698">
    <property type="component" value="Unassembled WGS sequence"/>
</dbReference>
<keyword evidence="1 6" id="KW-0378">Hydrolase</keyword>
<dbReference type="Pfam" id="PF10343">
    <property type="entry name" value="Q_salvage"/>
    <property type="match status" value="1"/>
</dbReference>
<sequence length="277" mass="32039">MQHKSYSPATWSQHELHPKAKDESTLAFIFTMDLLNFSFWSELPEDERFAIEYRGRKWTGYWSLVAALQRALEEGIPITTSDYWQNEDECTLDALRHVFRSATDEEMPLLSERLVCLREAGQVLYENYDCSVATLVESANGSAAGLVNTLGREFACFRDEHRYDGRKKPVRLMKRAQILVADVWACFEGEGFGAFRDIDKLTMFADYRVPQILNSMGCLYYSPSLATAINKKSFIETGSRWELQIRGEFRLPAQYQHEMEAAGTETVLHHRTRSIWY</sequence>
<comment type="catalytic activity">
    <reaction evidence="5 6">
        <text>queuosine 5'-phosphate + H2O = queuine + D-ribose 5-phosphate</text>
        <dbReference type="Rhea" id="RHEA:75387"/>
        <dbReference type="ChEBI" id="CHEBI:15377"/>
        <dbReference type="ChEBI" id="CHEBI:17433"/>
        <dbReference type="ChEBI" id="CHEBI:78346"/>
        <dbReference type="ChEBI" id="CHEBI:194371"/>
    </reaction>
    <physiologicalReaction direction="left-to-right" evidence="5 6">
        <dbReference type="Rhea" id="RHEA:75388"/>
    </physiologicalReaction>
</comment>
<evidence type="ECO:0000256" key="5">
    <source>
        <dbReference type="ARBA" id="ARBA00048204"/>
    </source>
</evidence>
<dbReference type="InterPro" id="IPR019438">
    <property type="entry name" value="Q_salvage"/>
</dbReference>
<dbReference type="GO" id="GO:0016787">
    <property type="term" value="F:hydrolase activity"/>
    <property type="evidence" value="ECO:0007669"/>
    <property type="project" value="UniProtKB-KW"/>
</dbReference>
<keyword evidence="8" id="KW-1185">Reference proteome</keyword>
<dbReference type="AlphaFoldDB" id="C9SL64"/>
<evidence type="ECO:0000256" key="6">
    <source>
        <dbReference type="RuleBase" id="RU365002"/>
    </source>
</evidence>
<evidence type="ECO:0000313" key="8">
    <source>
        <dbReference type="Proteomes" id="UP000008698"/>
    </source>
</evidence>
<dbReference type="PANTHER" id="PTHR21314">
    <property type="entry name" value="QUEUOSINE 5'-PHOSPHATE N-GLYCOSYLASE_HYDROLASE-RELATED"/>
    <property type="match status" value="1"/>
</dbReference>
<accession>C9SL64</accession>
<dbReference type="KEGG" id="val:VDBG_05541"/>
<evidence type="ECO:0000256" key="2">
    <source>
        <dbReference type="ARBA" id="ARBA00035119"/>
    </source>
</evidence>
<dbReference type="RefSeq" id="XP_003004428.1">
    <property type="nucleotide sequence ID" value="XM_003004382.1"/>
</dbReference>
<evidence type="ECO:0000256" key="3">
    <source>
        <dbReference type="ARBA" id="ARBA00035306"/>
    </source>
</evidence>
<dbReference type="OrthoDB" id="416777at2759"/>
<name>C9SL64_VERA1</name>
<dbReference type="OMA" id="FSFWSEE"/>
<dbReference type="EMBL" id="DS985219">
    <property type="protein sequence ID" value="EEY19432.1"/>
    <property type="molecule type" value="Genomic_DNA"/>
</dbReference>
<evidence type="ECO:0000256" key="1">
    <source>
        <dbReference type="ARBA" id="ARBA00022801"/>
    </source>
</evidence>
<dbReference type="EC" id="3.2.2.-" evidence="6"/>
<protein>
    <recommendedName>
        <fullName evidence="3 6">Queuosine 5'-phosphate N-glycosylase/hydrolase</fullName>
        <ecNumber evidence="6">3.2.2.-</ecNumber>
    </recommendedName>
    <alternativeName>
        <fullName evidence="4 6">Queuosine-nucleotide N-glycosylase/hydrolase</fullName>
    </alternativeName>
</protein>
<reference evidence="8" key="1">
    <citation type="journal article" date="2011" name="PLoS Pathog.">
        <title>Comparative genomics yields insights into niche adaptation of plant vascular wilt pathogens.</title>
        <authorList>
            <person name="Klosterman S.J."/>
            <person name="Subbarao K.V."/>
            <person name="Kang S."/>
            <person name="Veronese P."/>
            <person name="Gold S.E."/>
            <person name="Thomma B.P.H.J."/>
            <person name="Chen Z."/>
            <person name="Henrissat B."/>
            <person name="Lee Y.-H."/>
            <person name="Park J."/>
            <person name="Garcia-Pedrajas M.D."/>
            <person name="Barbara D.J."/>
            <person name="Anchieta A."/>
            <person name="de Jonge R."/>
            <person name="Santhanam P."/>
            <person name="Maruthachalam K."/>
            <person name="Atallah Z."/>
            <person name="Amyotte S.G."/>
            <person name="Paz Z."/>
            <person name="Inderbitzin P."/>
            <person name="Hayes R.J."/>
            <person name="Heiman D.I."/>
            <person name="Young S."/>
            <person name="Zeng Q."/>
            <person name="Engels R."/>
            <person name="Galagan J."/>
            <person name="Cuomo C.A."/>
            <person name="Dobinson K.F."/>
            <person name="Ma L.-J."/>
        </authorList>
    </citation>
    <scope>NUCLEOTIDE SEQUENCE [LARGE SCALE GENOMIC DNA]</scope>
    <source>
        <strain evidence="8">VaMs.102 / ATCC MYA-4576 / FGSC 10136</strain>
    </source>
</reference>
<evidence type="ECO:0000256" key="4">
    <source>
        <dbReference type="ARBA" id="ARBA00035393"/>
    </source>
</evidence>
<proteinExistence type="inferred from homology"/>
<organism evidence="8">
    <name type="scientific">Verticillium alfalfae (strain VaMs.102 / ATCC MYA-4576 / FGSC 10136)</name>
    <name type="common">Verticillium wilt of alfalfa</name>
    <name type="synonym">Verticillium albo-atrum</name>
    <dbReference type="NCBI Taxonomy" id="526221"/>
    <lineage>
        <taxon>Eukaryota</taxon>
        <taxon>Fungi</taxon>
        <taxon>Dikarya</taxon>
        <taxon>Ascomycota</taxon>
        <taxon>Pezizomycotina</taxon>
        <taxon>Sordariomycetes</taxon>
        <taxon>Hypocreomycetidae</taxon>
        <taxon>Glomerellales</taxon>
        <taxon>Plectosphaerellaceae</taxon>
        <taxon>Verticillium</taxon>
    </lineage>
</organism>
<evidence type="ECO:0000313" key="7">
    <source>
        <dbReference type="EMBL" id="EEY19432.1"/>
    </source>
</evidence>
<dbReference type="GO" id="GO:0006400">
    <property type="term" value="P:tRNA modification"/>
    <property type="evidence" value="ECO:0007669"/>
    <property type="project" value="TreeGrafter"/>
</dbReference>
<dbReference type="STRING" id="526221.C9SL64"/>